<keyword evidence="10" id="KW-1185">Reference proteome</keyword>
<evidence type="ECO:0000256" key="8">
    <source>
        <dbReference type="SAM" id="Phobius"/>
    </source>
</evidence>
<dbReference type="InterPro" id="IPR001463">
    <property type="entry name" value="Na/Ala_symport"/>
</dbReference>
<evidence type="ECO:0000313" key="10">
    <source>
        <dbReference type="Proteomes" id="UP000610456"/>
    </source>
</evidence>
<comment type="subcellular location">
    <subcellularLocation>
        <location evidence="1">Cell membrane</location>
        <topology evidence="1">Multi-pass membrane protein</topology>
    </subcellularLocation>
</comment>
<protein>
    <submittedName>
        <fullName evidence="9">Uncharacterized protein</fullName>
    </submittedName>
</protein>
<evidence type="ECO:0000256" key="6">
    <source>
        <dbReference type="ARBA" id="ARBA00022989"/>
    </source>
</evidence>
<keyword evidence="4" id="KW-1003">Cell membrane</keyword>
<keyword evidence="5 8" id="KW-0812">Transmembrane</keyword>
<reference evidence="9" key="2">
    <citation type="submission" date="2020-09" db="EMBL/GenBank/DDBJ databases">
        <authorList>
            <person name="Sun Q."/>
            <person name="Kim S."/>
        </authorList>
    </citation>
    <scope>NUCLEOTIDE SEQUENCE</scope>
    <source>
        <strain evidence="9">KCTC 12719</strain>
    </source>
</reference>
<feature type="transmembrane region" description="Helical" evidence="8">
    <location>
        <begin position="36"/>
        <end position="55"/>
    </location>
</feature>
<evidence type="ECO:0000256" key="5">
    <source>
        <dbReference type="ARBA" id="ARBA00022692"/>
    </source>
</evidence>
<evidence type="ECO:0000256" key="3">
    <source>
        <dbReference type="ARBA" id="ARBA00022448"/>
    </source>
</evidence>
<proteinExistence type="inferred from homology"/>
<evidence type="ECO:0000313" key="9">
    <source>
        <dbReference type="EMBL" id="GHA28511.1"/>
    </source>
</evidence>
<dbReference type="EMBL" id="BMXB01000001">
    <property type="protein sequence ID" value="GHA28511.1"/>
    <property type="molecule type" value="Genomic_DNA"/>
</dbReference>
<evidence type="ECO:0000256" key="7">
    <source>
        <dbReference type="ARBA" id="ARBA00023136"/>
    </source>
</evidence>
<gene>
    <name evidence="9" type="ORF">GCM10007103_07680</name>
</gene>
<dbReference type="GO" id="GO:0005886">
    <property type="term" value="C:plasma membrane"/>
    <property type="evidence" value="ECO:0007669"/>
    <property type="project" value="UniProtKB-SubCell"/>
</dbReference>
<keyword evidence="3" id="KW-0813">Transport</keyword>
<comment type="similarity">
    <text evidence="2">Belongs to the alanine or glycine:cation symporter (AGCS) (TC 2.A.25) family.</text>
</comment>
<dbReference type="Proteomes" id="UP000610456">
    <property type="component" value="Unassembled WGS sequence"/>
</dbReference>
<evidence type="ECO:0000256" key="2">
    <source>
        <dbReference type="ARBA" id="ARBA00009261"/>
    </source>
</evidence>
<comment type="caution">
    <text evidence="9">The sequence shown here is derived from an EMBL/GenBank/DDBJ whole genome shotgun (WGS) entry which is preliminary data.</text>
</comment>
<keyword evidence="7 8" id="KW-0472">Membrane</keyword>
<evidence type="ECO:0000256" key="1">
    <source>
        <dbReference type="ARBA" id="ARBA00004651"/>
    </source>
</evidence>
<keyword evidence="6 8" id="KW-1133">Transmembrane helix</keyword>
<name>A0A918S7J6_9FLAO</name>
<dbReference type="Pfam" id="PF01235">
    <property type="entry name" value="Na_Ala_symp"/>
    <property type="match status" value="1"/>
</dbReference>
<dbReference type="AlphaFoldDB" id="A0A918S7J6"/>
<accession>A0A918S7J6</accession>
<sequence>MNSSKAESLTEGIPYHVIVPDSEGGIENIGKVTGKVVPVMAGIYIIAAFIVNELILTNWDLLLLLFLTGLSVLRLLKVDLLE</sequence>
<organism evidence="9 10">
    <name type="scientific">Salinimicrobium marinum</name>
    <dbReference type="NCBI Taxonomy" id="680283"/>
    <lineage>
        <taxon>Bacteria</taxon>
        <taxon>Pseudomonadati</taxon>
        <taxon>Bacteroidota</taxon>
        <taxon>Flavobacteriia</taxon>
        <taxon>Flavobacteriales</taxon>
        <taxon>Flavobacteriaceae</taxon>
        <taxon>Salinimicrobium</taxon>
    </lineage>
</organism>
<reference evidence="9" key="1">
    <citation type="journal article" date="2014" name="Int. J. Syst. Evol. Microbiol.">
        <title>Complete genome sequence of Corynebacterium casei LMG S-19264T (=DSM 44701T), isolated from a smear-ripened cheese.</title>
        <authorList>
            <consortium name="US DOE Joint Genome Institute (JGI-PGF)"/>
            <person name="Walter F."/>
            <person name="Albersmeier A."/>
            <person name="Kalinowski J."/>
            <person name="Ruckert C."/>
        </authorList>
    </citation>
    <scope>NUCLEOTIDE SEQUENCE</scope>
    <source>
        <strain evidence="9">KCTC 12719</strain>
    </source>
</reference>
<evidence type="ECO:0000256" key="4">
    <source>
        <dbReference type="ARBA" id="ARBA00022475"/>
    </source>
</evidence>
<dbReference type="GO" id="GO:0005283">
    <property type="term" value="F:amino acid:sodium symporter activity"/>
    <property type="evidence" value="ECO:0007669"/>
    <property type="project" value="InterPro"/>
</dbReference>